<organism evidence="1 2">
    <name type="scientific">Linnemannia hyalina</name>
    <dbReference type="NCBI Taxonomy" id="64524"/>
    <lineage>
        <taxon>Eukaryota</taxon>
        <taxon>Fungi</taxon>
        <taxon>Fungi incertae sedis</taxon>
        <taxon>Mucoromycota</taxon>
        <taxon>Mortierellomycotina</taxon>
        <taxon>Mortierellomycetes</taxon>
        <taxon>Mortierellales</taxon>
        <taxon>Mortierellaceae</taxon>
        <taxon>Linnemannia</taxon>
    </lineage>
</organism>
<sequence>MDQALRGPGLKPLIGPAFDEYRRLTKNKTFSHRAAADQLAKCNILSLGDKPITHQNAAFQGYADIRKVILKDTYLNNAYYDSESRVDAAKAMVAESRTKGTQLRYLAVGKQRSNPQVAK</sequence>
<dbReference type="EMBL" id="JAHRHY010000014">
    <property type="protein sequence ID" value="KAG9064139.1"/>
    <property type="molecule type" value="Genomic_DNA"/>
</dbReference>
<dbReference type="Proteomes" id="UP000707451">
    <property type="component" value="Unassembled WGS sequence"/>
</dbReference>
<dbReference type="OrthoDB" id="10625583at2759"/>
<accession>A0A9P7XQI4</accession>
<gene>
    <name evidence="1" type="ORF">KI688_003325</name>
</gene>
<name>A0A9P7XQI4_9FUNG</name>
<evidence type="ECO:0000313" key="1">
    <source>
        <dbReference type="EMBL" id="KAG9064139.1"/>
    </source>
</evidence>
<comment type="caution">
    <text evidence="1">The sequence shown here is derived from an EMBL/GenBank/DDBJ whole genome shotgun (WGS) entry which is preliminary data.</text>
</comment>
<protein>
    <submittedName>
        <fullName evidence="1">Uncharacterized protein</fullName>
    </submittedName>
</protein>
<dbReference type="AlphaFoldDB" id="A0A9P7XQI4"/>
<keyword evidence="2" id="KW-1185">Reference proteome</keyword>
<proteinExistence type="predicted"/>
<reference evidence="1" key="1">
    <citation type="submission" date="2021-06" db="EMBL/GenBank/DDBJ databases">
        <title>Genome Sequence of Mortierella hyaline Strain SCG-10, a Cold-Adapted, Nitrate-Reducing Fungus Isolated from Soil in Minnesota, USA.</title>
        <authorList>
            <person name="Aldossari N."/>
        </authorList>
    </citation>
    <scope>NUCLEOTIDE SEQUENCE</scope>
    <source>
        <strain evidence="1">SCG-10</strain>
    </source>
</reference>
<evidence type="ECO:0000313" key="2">
    <source>
        <dbReference type="Proteomes" id="UP000707451"/>
    </source>
</evidence>